<dbReference type="STRING" id="1449350.OCH239_17430"/>
<comment type="caution">
    <text evidence="1">The sequence shown here is derived from an EMBL/GenBank/DDBJ whole genome shotgun (WGS) entry which is preliminary data.</text>
</comment>
<organism evidence="1 2">
    <name type="scientific">Roseivivax halodurans JCM 10272</name>
    <dbReference type="NCBI Taxonomy" id="1449350"/>
    <lineage>
        <taxon>Bacteria</taxon>
        <taxon>Pseudomonadati</taxon>
        <taxon>Pseudomonadota</taxon>
        <taxon>Alphaproteobacteria</taxon>
        <taxon>Rhodobacterales</taxon>
        <taxon>Roseobacteraceae</taxon>
        <taxon>Roseivivax</taxon>
    </lineage>
</organism>
<dbReference type="EMBL" id="JALZ01000058">
    <property type="protein sequence ID" value="ETX12728.1"/>
    <property type="molecule type" value="Genomic_DNA"/>
</dbReference>
<evidence type="ECO:0000313" key="1">
    <source>
        <dbReference type="EMBL" id="ETX12728.1"/>
    </source>
</evidence>
<name>X7EC76_9RHOB</name>
<keyword evidence="2" id="KW-1185">Reference proteome</keyword>
<protein>
    <submittedName>
        <fullName evidence="1">Uncharacterized protein</fullName>
    </submittedName>
</protein>
<reference evidence="1 2" key="1">
    <citation type="submission" date="2014-01" db="EMBL/GenBank/DDBJ databases">
        <title>Roseivivax halodurans JCM 10272 Genome Sequencing.</title>
        <authorList>
            <person name="Lai Q."/>
            <person name="Li G."/>
            <person name="Shao Z."/>
        </authorList>
    </citation>
    <scope>NUCLEOTIDE SEQUENCE [LARGE SCALE GENOMIC DNA]</scope>
    <source>
        <strain evidence="1 2">JCM 10272</strain>
    </source>
</reference>
<gene>
    <name evidence="1" type="ORF">OCH239_17430</name>
</gene>
<evidence type="ECO:0000313" key="2">
    <source>
        <dbReference type="Proteomes" id="UP000022447"/>
    </source>
</evidence>
<dbReference type="OrthoDB" id="9859152at2"/>
<dbReference type="AlphaFoldDB" id="X7EC76"/>
<dbReference type="RefSeq" id="WP_037266985.1">
    <property type="nucleotide sequence ID" value="NZ_JALZ01000058.1"/>
</dbReference>
<dbReference type="Proteomes" id="UP000022447">
    <property type="component" value="Unassembled WGS sequence"/>
</dbReference>
<accession>X7EC76</accession>
<sequence>MPKTIYLKAGDTADAVATKHFTSHSAADRDRLTKETADLITNGSLIAEQGGSFKSRRTVQLEHDAIVLDARFGVLGLLDRLVLMMRG</sequence>
<proteinExistence type="predicted"/>